<evidence type="ECO:0000313" key="2">
    <source>
        <dbReference type="Proteomes" id="UP000596742"/>
    </source>
</evidence>
<dbReference type="AlphaFoldDB" id="A0A8B6BLA6"/>
<sequence length="176" mass="20610">MTLMDVWFYFASQQYAIWKRLSKRQKARETGFITQKSGGVKFSVDLFHTSNETKKPRRLPALVFPERHKLKKEDTTLKQGNNIQYDREEKDLMTEIRRNGALAEKGNTARKSEERRKEVIARRDAIIKRKIRKTEEKLRKDAERTEQMKKGNQNAEIIEKSEDVTAVGDDLPIVSV</sequence>
<evidence type="ECO:0000313" key="1">
    <source>
        <dbReference type="EMBL" id="VDH92554.1"/>
    </source>
</evidence>
<protein>
    <submittedName>
        <fullName evidence="1">Uncharacterized protein</fullName>
    </submittedName>
</protein>
<dbReference type="Proteomes" id="UP000596742">
    <property type="component" value="Unassembled WGS sequence"/>
</dbReference>
<dbReference type="OrthoDB" id="6195201at2759"/>
<proteinExistence type="predicted"/>
<name>A0A8B6BLA6_MYTGA</name>
<gene>
    <name evidence="1" type="ORF">MGAL_10B022780</name>
</gene>
<keyword evidence="2" id="KW-1185">Reference proteome</keyword>
<dbReference type="EMBL" id="UYJE01000350">
    <property type="protein sequence ID" value="VDH92554.1"/>
    <property type="molecule type" value="Genomic_DNA"/>
</dbReference>
<comment type="caution">
    <text evidence="1">The sequence shown here is derived from an EMBL/GenBank/DDBJ whole genome shotgun (WGS) entry which is preliminary data.</text>
</comment>
<organism evidence="1 2">
    <name type="scientific">Mytilus galloprovincialis</name>
    <name type="common">Mediterranean mussel</name>
    <dbReference type="NCBI Taxonomy" id="29158"/>
    <lineage>
        <taxon>Eukaryota</taxon>
        <taxon>Metazoa</taxon>
        <taxon>Spiralia</taxon>
        <taxon>Lophotrochozoa</taxon>
        <taxon>Mollusca</taxon>
        <taxon>Bivalvia</taxon>
        <taxon>Autobranchia</taxon>
        <taxon>Pteriomorphia</taxon>
        <taxon>Mytilida</taxon>
        <taxon>Mytiloidea</taxon>
        <taxon>Mytilidae</taxon>
        <taxon>Mytilinae</taxon>
        <taxon>Mytilus</taxon>
    </lineage>
</organism>
<reference evidence="1" key="1">
    <citation type="submission" date="2018-11" db="EMBL/GenBank/DDBJ databases">
        <authorList>
            <person name="Alioto T."/>
            <person name="Alioto T."/>
        </authorList>
    </citation>
    <scope>NUCLEOTIDE SEQUENCE</scope>
</reference>
<accession>A0A8B6BLA6</accession>